<protein>
    <submittedName>
        <fullName evidence="2">Uncharacterized protein</fullName>
    </submittedName>
</protein>
<comment type="caution">
    <text evidence="2">The sequence shown here is derived from an EMBL/GenBank/DDBJ whole genome shotgun (WGS) entry which is preliminary data.</text>
</comment>
<feature type="transmembrane region" description="Helical" evidence="1">
    <location>
        <begin position="35"/>
        <end position="54"/>
    </location>
</feature>
<gene>
    <name evidence="2" type="ORF">APZ42_033725</name>
</gene>
<keyword evidence="3" id="KW-1185">Reference proteome</keyword>
<reference evidence="2 3" key="1">
    <citation type="submission" date="2016-03" db="EMBL/GenBank/DDBJ databases">
        <title>EvidentialGene: Evidence-directed Construction of Genes on Genomes.</title>
        <authorList>
            <person name="Gilbert D.G."/>
            <person name="Choi J.-H."/>
            <person name="Mockaitis K."/>
            <person name="Colbourne J."/>
            <person name="Pfrender M."/>
        </authorList>
    </citation>
    <scope>NUCLEOTIDE SEQUENCE [LARGE SCALE GENOMIC DNA]</scope>
    <source>
        <strain evidence="2 3">Xinb3</strain>
        <tissue evidence="2">Complete organism</tissue>
    </source>
</reference>
<keyword evidence="1" id="KW-0472">Membrane</keyword>
<evidence type="ECO:0000256" key="1">
    <source>
        <dbReference type="SAM" id="Phobius"/>
    </source>
</evidence>
<keyword evidence="1" id="KW-0812">Transmembrane</keyword>
<accession>A0A164KTQ8</accession>
<dbReference type="AlphaFoldDB" id="A0A164KTQ8"/>
<keyword evidence="1" id="KW-1133">Transmembrane helix</keyword>
<organism evidence="2 3">
    <name type="scientific">Daphnia magna</name>
    <dbReference type="NCBI Taxonomy" id="35525"/>
    <lineage>
        <taxon>Eukaryota</taxon>
        <taxon>Metazoa</taxon>
        <taxon>Ecdysozoa</taxon>
        <taxon>Arthropoda</taxon>
        <taxon>Crustacea</taxon>
        <taxon>Branchiopoda</taxon>
        <taxon>Diplostraca</taxon>
        <taxon>Cladocera</taxon>
        <taxon>Anomopoda</taxon>
        <taxon>Daphniidae</taxon>
        <taxon>Daphnia</taxon>
    </lineage>
</organism>
<evidence type="ECO:0000313" key="3">
    <source>
        <dbReference type="Proteomes" id="UP000076858"/>
    </source>
</evidence>
<name>A0A164KTQ8_9CRUS</name>
<proteinExistence type="predicted"/>
<evidence type="ECO:0000313" key="2">
    <source>
        <dbReference type="EMBL" id="KZS03524.1"/>
    </source>
</evidence>
<dbReference type="Proteomes" id="UP000076858">
    <property type="component" value="Unassembled WGS sequence"/>
</dbReference>
<sequence length="55" mass="6563">MDRDVVSVTWMWKRKNPTKRMRNISTATSEQRSSLYILLFFTVNVSWLSNSFFVS</sequence>
<dbReference type="EMBL" id="LRGB01003257">
    <property type="protein sequence ID" value="KZS03524.1"/>
    <property type="molecule type" value="Genomic_DNA"/>
</dbReference>